<dbReference type="EMBL" id="CP054003">
    <property type="protein sequence ID" value="QKH85194.1"/>
    <property type="molecule type" value="Genomic_DNA"/>
</dbReference>
<sequence>MIEWINNNKEWFLSGLGVFLLTIVSGIVKYLFSKKNNNRTINISGDKSVYVEKNEGDITIE</sequence>
<keyword evidence="1" id="KW-1133">Transmembrane helix</keyword>
<dbReference type="AlphaFoldDB" id="A0AAP9NDY9"/>
<keyword evidence="1" id="KW-0472">Membrane</keyword>
<dbReference type="RefSeq" id="WP_032541577.1">
    <property type="nucleotide sequence ID" value="NZ_CP018937.1"/>
</dbReference>
<protein>
    <submittedName>
        <fullName evidence="2">Uncharacterized protein</fullName>
    </submittedName>
</protein>
<evidence type="ECO:0000256" key="1">
    <source>
        <dbReference type="SAM" id="Phobius"/>
    </source>
</evidence>
<reference evidence="2 3" key="1">
    <citation type="submission" date="2020-05" db="EMBL/GenBank/DDBJ databases">
        <title>FDA dAtabase for Regulatory Grade micrObial Sequences (FDA-ARGOS): Supporting development and validation of Infectious Disease Dx tests.</title>
        <authorList>
            <person name="Bojja K."/>
            <person name="Kessler A."/>
            <person name="Tallon L."/>
            <person name="Sadzewicz L."/>
            <person name="Zhao X."/>
            <person name="Vavikolanu K."/>
            <person name="Mehta A."/>
            <person name="Aluvathingal J."/>
            <person name="Nadendla S."/>
            <person name="Myers T."/>
            <person name="Yan Y."/>
            <person name="Sichtig H."/>
        </authorList>
    </citation>
    <scope>NUCLEOTIDE SEQUENCE [LARGE SCALE GENOMIC DNA]</scope>
    <source>
        <strain evidence="2 3">FDAARGOS_763</strain>
    </source>
</reference>
<proteinExistence type="predicted"/>
<feature type="transmembrane region" description="Helical" evidence="1">
    <location>
        <begin position="12"/>
        <end position="32"/>
    </location>
</feature>
<dbReference type="Proteomes" id="UP000501467">
    <property type="component" value="Chromosome"/>
</dbReference>
<name>A0AAP9NDY9_BACFG</name>
<gene>
    <name evidence="2" type="ORF">FOC69_12770</name>
</gene>
<evidence type="ECO:0000313" key="2">
    <source>
        <dbReference type="EMBL" id="QKH85194.1"/>
    </source>
</evidence>
<organism evidence="2 3">
    <name type="scientific">Bacteroides fragilis</name>
    <dbReference type="NCBI Taxonomy" id="817"/>
    <lineage>
        <taxon>Bacteria</taxon>
        <taxon>Pseudomonadati</taxon>
        <taxon>Bacteroidota</taxon>
        <taxon>Bacteroidia</taxon>
        <taxon>Bacteroidales</taxon>
        <taxon>Bacteroidaceae</taxon>
        <taxon>Bacteroides</taxon>
    </lineage>
</organism>
<keyword evidence="1" id="KW-0812">Transmembrane</keyword>
<accession>A0AAP9NDY9</accession>
<evidence type="ECO:0000313" key="3">
    <source>
        <dbReference type="Proteomes" id="UP000501467"/>
    </source>
</evidence>